<dbReference type="AlphaFoldDB" id="C1MI99"/>
<proteinExistence type="predicted"/>
<accession>C1MI99</accession>
<keyword evidence="4" id="KW-1185">Reference proteome</keyword>
<feature type="region of interest" description="Disordered" evidence="2">
    <location>
        <begin position="1"/>
        <end position="47"/>
    </location>
</feature>
<name>C1MI99_MICPC</name>
<dbReference type="InterPro" id="IPR011990">
    <property type="entry name" value="TPR-like_helical_dom_sf"/>
</dbReference>
<organism evidence="4">
    <name type="scientific">Micromonas pusilla (strain CCMP1545)</name>
    <name type="common">Picoplanktonic green alga</name>
    <dbReference type="NCBI Taxonomy" id="564608"/>
    <lineage>
        <taxon>Eukaryota</taxon>
        <taxon>Viridiplantae</taxon>
        <taxon>Chlorophyta</taxon>
        <taxon>Mamiellophyceae</taxon>
        <taxon>Mamiellales</taxon>
        <taxon>Mamiellaceae</taxon>
        <taxon>Micromonas</taxon>
    </lineage>
</organism>
<dbReference type="PROSITE" id="PS50005">
    <property type="entry name" value="TPR"/>
    <property type="match status" value="1"/>
</dbReference>
<evidence type="ECO:0000256" key="2">
    <source>
        <dbReference type="SAM" id="MobiDB-lite"/>
    </source>
</evidence>
<keyword evidence="1" id="KW-0802">TPR repeat</keyword>
<evidence type="ECO:0000313" key="3">
    <source>
        <dbReference type="EMBL" id="EEH60883.1"/>
    </source>
</evidence>
<dbReference type="STRING" id="564608.C1MI99"/>
<evidence type="ECO:0000256" key="1">
    <source>
        <dbReference type="PROSITE-ProRule" id="PRU00339"/>
    </source>
</evidence>
<sequence>MSSRLVAARAPTSLASSSASAAARRRRHAAATASSSTSAPSDVVGDRGVSSRRRALLAALALATAPVRPPRASAASAADALADARELYGAGGLEDAEAVLERAVAVADDRDLEASSKAALLKLLGDVRVDAYAYERAMRAYDAALEADPRGASASGAHFGRANALEGLAAAAATAAAATALYESAIDDYGACLELAKPGGAGPAVPLFERAQAYKRLERWDDARRDYAAAAVAFADARARKEQKIAEAQAAFATFETGDVAAARRQLETLSRQLYSSDVRAALVACYWVAGDAARAEDLWLSLCEMDASRCGNRRESEYADAGWLLERRKWTPGLAAGMGDFLALRPAAAAVE</sequence>
<evidence type="ECO:0000313" key="4">
    <source>
        <dbReference type="Proteomes" id="UP000001876"/>
    </source>
</evidence>
<dbReference type="Proteomes" id="UP000001876">
    <property type="component" value="Unassembled WGS sequence"/>
</dbReference>
<dbReference type="KEGG" id="mpp:MICPUCDRAFT_50492"/>
<dbReference type="InterPro" id="IPR019734">
    <property type="entry name" value="TPR_rpt"/>
</dbReference>
<feature type="repeat" description="TPR" evidence="1">
    <location>
        <begin position="118"/>
        <end position="151"/>
    </location>
</feature>
<feature type="compositionally biased region" description="Low complexity" evidence="2">
    <location>
        <begin position="30"/>
        <end position="47"/>
    </location>
</feature>
<gene>
    <name evidence="3" type="ORF">MICPUCDRAFT_50492</name>
</gene>
<reference evidence="3 4" key="1">
    <citation type="journal article" date="2009" name="Science">
        <title>Green evolution and dynamic adaptations revealed by genomes of the marine picoeukaryotes Micromonas.</title>
        <authorList>
            <person name="Worden A.Z."/>
            <person name="Lee J.H."/>
            <person name="Mock T."/>
            <person name="Rouze P."/>
            <person name="Simmons M.P."/>
            <person name="Aerts A.L."/>
            <person name="Allen A.E."/>
            <person name="Cuvelier M.L."/>
            <person name="Derelle E."/>
            <person name="Everett M.V."/>
            <person name="Foulon E."/>
            <person name="Grimwood J."/>
            <person name="Gundlach H."/>
            <person name="Henrissat B."/>
            <person name="Napoli C."/>
            <person name="McDonald S.M."/>
            <person name="Parker M.S."/>
            <person name="Rombauts S."/>
            <person name="Salamov A."/>
            <person name="Von Dassow P."/>
            <person name="Badger J.H."/>
            <person name="Coutinho P.M."/>
            <person name="Demir E."/>
            <person name="Dubchak I."/>
            <person name="Gentemann C."/>
            <person name="Eikrem W."/>
            <person name="Gready J.E."/>
            <person name="John U."/>
            <person name="Lanier W."/>
            <person name="Lindquist E.A."/>
            <person name="Lucas S."/>
            <person name="Mayer K.F."/>
            <person name="Moreau H."/>
            <person name="Not F."/>
            <person name="Otillar R."/>
            <person name="Panaud O."/>
            <person name="Pangilinan J."/>
            <person name="Paulsen I."/>
            <person name="Piegu B."/>
            <person name="Poliakov A."/>
            <person name="Robbens S."/>
            <person name="Schmutz J."/>
            <person name="Toulza E."/>
            <person name="Wyss T."/>
            <person name="Zelensky A."/>
            <person name="Zhou K."/>
            <person name="Armbrust E.V."/>
            <person name="Bhattacharya D."/>
            <person name="Goodenough U.W."/>
            <person name="Van de Peer Y."/>
            <person name="Grigoriev I.V."/>
        </authorList>
    </citation>
    <scope>NUCLEOTIDE SEQUENCE [LARGE SCALE GENOMIC DNA]</scope>
    <source>
        <strain evidence="3 4">CCMP1545</strain>
    </source>
</reference>
<dbReference type="SUPFAM" id="SSF48452">
    <property type="entry name" value="TPR-like"/>
    <property type="match status" value="1"/>
</dbReference>
<dbReference type="Gene3D" id="1.25.40.10">
    <property type="entry name" value="Tetratricopeptide repeat domain"/>
    <property type="match status" value="2"/>
</dbReference>
<feature type="compositionally biased region" description="Low complexity" evidence="2">
    <location>
        <begin position="7"/>
        <end position="22"/>
    </location>
</feature>
<dbReference type="RefSeq" id="XP_003055631.1">
    <property type="nucleotide sequence ID" value="XM_003055585.1"/>
</dbReference>
<protein>
    <submittedName>
        <fullName evidence="3">Predicted protein</fullName>
    </submittedName>
</protein>
<dbReference type="GeneID" id="9680348"/>
<dbReference type="EMBL" id="GG663735">
    <property type="protein sequence ID" value="EEH60883.1"/>
    <property type="molecule type" value="Genomic_DNA"/>
</dbReference>